<reference evidence="2" key="1">
    <citation type="submission" date="2016-11" db="EMBL/GenBank/DDBJ databases">
        <authorList>
            <person name="Jaros S."/>
            <person name="Januszkiewicz K."/>
            <person name="Wedrychowicz H."/>
        </authorList>
    </citation>
    <scope>NUCLEOTIDE SEQUENCE [LARGE SCALE GENOMIC DNA]</scope>
    <source>
        <strain evidence="2">CGMCC 4.3555</strain>
    </source>
</reference>
<dbReference type="EMBL" id="FRBK01000006">
    <property type="protein sequence ID" value="SHL81567.1"/>
    <property type="molecule type" value="Genomic_DNA"/>
</dbReference>
<comment type="caution">
    <text evidence="1">The sequence shown here is derived from an EMBL/GenBank/DDBJ whole genome shotgun (WGS) entry which is preliminary data.</text>
</comment>
<dbReference type="Proteomes" id="UP000184388">
    <property type="component" value="Unassembled WGS sequence"/>
</dbReference>
<organism evidence="1 2">
    <name type="scientific">Streptomyces yunnanensis</name>
    <dbReference type="NCBI Taxonomy" id="156453"/>
    <lineage>
        <taxon>Bacteria</taxon>
        <taxon>Bacillati</taxon>
        <taxon>Actinomycetota</taxon>
        <taxon>Actinomycetes</taxon>
        <taxon>Kitasatosporales</taxon>
        <taxon>Streptomycetaceae</taxon>
        <taxon>Streptomyces</taxon>
    </lineage>
</organism>
<name>A0A9X8MU41_9ACTN</name>
<dbReference type="Pfam" id="PF15575">
    <property type="entry name" value="Imm49"/>
    <property type="match status" value="1"/>
</dbReference>
<protein>
    <submittedName>
        <fullName evidence="1">Immunity protein 49</fullName>
    </submittedName>
</protein>
<accession>A0A9X8MU41</accession>
<evidence type="ECO:0000313" key="1">
    <source>
        <dbReference type="EMBL" id="SHL81567.1"/>
    </source>
</evidence>
<sequence>MSAAIDVTEKSINAALTSLETSDDAREAALRTSLNIARMRCVLDPKAVMLETWESWLLAMQVHSAVFAAASTDEEAATCQIRQVERRLVATGPQFHVNAGTWVQAFYLALVCRETARLDMLANIPVSLLRDCGGVMDEYIYAWVETLQSFWLRRDDLSDKLVQAVDLNAPEAARIVDAQTMGKLSYPPIILFYRYLRRDAEGFNTTLADALRWHKECWIADTDRKESVEGVVALGPLAIACLARAVSIPIKIESPYLPQALLDYAWEGEFDA</sequence>
<gene>
    <name evidence="1" type="ORF">SAMN05216268_106290</name>
</gene>
<proteinExistence type="predicted"/>
<dbReference type="AlphaFoldDB" id="A0A9X8MU41"/>
<dbReference type="RefSeq" id="WP_073444786.1">
    <property type="nucleotide sequence ID" value="NZ_FRBK01000006.1"/>
</dbReference>
<evidence type="ECO:0000313" key="2">
    <source>
        <dbReference type="Proteomes" id="UP000184388"/>
    </source>
</evidence>
<dbReference type="InterPro" id="IPR029074">
    <property type="entry name" value="Imm49"/>
</dbReference>